<dbReference type="PROSITE" id="PS00059">
    <property type="entry name" value="ADH_ZINC"/>
    <property type="match status" value="1"/>
</dbReference>
<dbReference type="GO" id="GO:0008270">
    <property type="term" value="F:zinc ion binding"/>
    <property type="evidence" value="ECO:0007669"/>
    <property type="project" value="InterPro"/>
</dbReference>
<dbReference type="GO" id="GO:0046294">
    <property type="term" value="P:formaldehyde catabolic process"/>
    <property type="evidence" value="ECO:0007669"/>
    <property type="project" value="TreeGrafter"/>
</dbReference>
<dbReference type="Gene3D" id="3.40.50.720">
    <property type="entry name" value="NAD(P)-binding Rossmann-like Domain"/>
    <property type="match status" value="1"/>
</dbReference>
<evidence type="ECO:0000256" key="2">
    <source>
        <dbReference type="ARBA" id="ARBA00022723"/>
    </source>
</evidence>
<dbReference type="Pfam" id="PF08240">
    <property type="entry name" value="ADH_N"/>
    <property type="match status" value="1"/>
</dbReference>
<dbReference type="FunFam" id="3.40.50.720:FF:000003">
    <property type="entry name" value="S-(hydroxymethyl)glutathione dehydrogenase"/>
    <property type="match status" value="1"/>
</dbReference>
<dbReference type="InterPro" id="IPR020843">
    <property type="entry name" value="ER"/>
</dbReference>
<comment type="similarity">
    <text evidence="6">Belongs to the zinc-containing alcohol dehydrogenase family.</text>
</comment>
<dbReference type="InterPro" id="IPR002328">
    <property type="entry name" value="ADH_Zn_CS"/>
</dbReference>
<dbReference type="PANTHER" id="PTHR43880:SF12">
    <property type="entry name" value="ALCOHOL DEHYDROGENASE CLASS-3"/>
    <property type="match status" value="1"/>
</dbReference>
<dbReference type="Proteomes" id="UP000031057">
    <property type="component" value="Unassembled WGS sequence"/>
</dbReference>
<proteinExistence type="inferred from homology"/>
<gene>
    <name evidence="8" type="ORF">LK12_22925</name>
</gene>
<name>A0A0B1ZEL1_9SPHN</name>
<keyword evidence="3 6" id="KW-0862">Zinc</keyword>
<keyword evidence="9" id="KW-1185">Reference proteome</keyword>
<accession>A0A0B1ZEL1</accession>
<dbReference type="STRING" id="1348853.LK12_22925"/>
<sequence>MKAAVFQEVGAPLTIEDLELDGPRRGEIRVRIVASGLCHSDYHLISGHLPGRGLTVLGHEAAGYIEAVGEDVPDLKVGDFVVTSFSAYCGECADCQTGHNHRCEVRPRAPVREAGSRLTWKGKPVWQAADIGGFAEEMVVHYRSAVKLPGNVPPEAAALLGCGVLTGAGAAINGAKIRPGSKAVVIGCGGVGLNTIQGARIAGAEQIIAVDVNQAKLDMARKFGATAAVMAGPNAVEEVRELSGGGVDFAFEVVGSPATSRDAFAMLRKHGTLLLIGMPAMGAEMSFPILEMLYKDIRIIPSGMGDVPFQLFLPQLARYYMDGRLMLDELVSKKIALADINEGFAAMNGGEIARSVIVF</sequence>
<keyword evidence="5" id="KW-0520">NAD</keyword>
<dbReference type="InterPro" id="IPR011032">
    <property type="entry name" value="GroES-like_sf"/>
</dbReference>
<dbReference type="GO" id="GO:0051903">
    <property type="term" value="F:S-(hydroxymethyl)glutathione dehydrogenase [NAD(P)+] activity"/>
    <property type="evidence" value="ECO:0007669"/>
    <property type="project" value="TreeGrafter"/>
</dbReference>
<dbReference type="InterPro" id="IPR013154">
    <property type="entry name" value="ADH-like_N"/>
</dbReference>
<evidence type="ECO:0000313" key="8">
    <source>
        <dbReference type="EMBL" id="KHK88955.1"/>
    </source>
</evidence>
<dbReference type="InterPro" id="IPR013149">
    <property type="entry name" value="ADH-like_C"/>
</dbReference>
<dbReference type="OrthoDB" id="9770544at2"/>
<dbReference type="AlphaFoldDB" id="A0A0B1ZEL1"/>
<reference evidence="8 9" key="1">
    <citation type="submission" date="2014-10" db="EMBL/GenBank/DDBJ databases">
        <title>Genome sequence of Novosphingobium malaysiense MUSC 273(T).</title>
        <authorList>
            <person name="Lee L.-H."/>
        </authorList>
    </citation>
    <scope>NUCLEOTIDE SEQUENCE [LARGE SCALE GENOMIC DNA]</scope>
    <source>
        <strain evidence="8 9">MUSC 273</strain>
    </source>
</reference>
<dbReference type="Pfam" id="PF00107">
    <property type="entry name" value="ADH_zinc_N"/>
    <property type="match status" value="1"/>
</dbReference>
<organism evidence="8 9">
    <name type="scientific">Novosphingobium malaysiense</name>
    <dbReference type="NCBI Taxonomy" id="1348853"/>
    <lineage>
        <taxon>Bacteria</taxon>
        <taxon>Pseudomonadati</taxon>
        <taxon>Pseudomonadota</taxon>
        <taxon>Alphaproteobacteria</taxon>
        <taxon>Sphingomonadales</taxon>
        <taxon>Sphingomonadaceae</taxon>
        <taxon>Novosphingobium</taxon>
    </lineage>
</organism>
<dbReference type="SUPFAM" id="SSF51735">
    <property type="entry name" value="NAD(P)-binding Rossmann-fold domains"/>
    <property type="match status" value="1"/>
</dbReference>
<protein>
    <submittedName>
        <fullName evidence="8">Alcohol dehydrogenase</fullName>
    </submittedName>
</protein>
<dbReference type="SMART" id="SM00829">
    <property type="entry name" value="PKS_ER"/>
    <property type="match status" value="1"/>
</dbReference>
<evidence type="ECO:0000313" key="9">
    <source>
        <dbReference type="Proteomes" id="UP000031057"/>
    </source>
</evidence>
<keyword evidence="2 6" id="KW-0479">Metal-binding</keyword>
<feature type="domain" description="Enoyl reductase (ER)" evidence="7">
    <location>
        <begin position="10"/>
        <end position="357"/>
    </location>
</feature>
<dbReference type="GO" id="GO:0005829">
    <property type="term" value="C:cytosol"/>
    <property type="evidence" value="ECO:0007669"/>
    <property type="project" value="TreeGrafter"/>
</dbReference>
<evidence type="ECO:0000256" key="1">
    <source>
        <dbReference type="ARBA" id="ARBA00001947"/>
    </source>
</evidence>
<comment type="cofactor">
    <cofactor evidence="1 6">
        <name>Zn(2+)</name>
        <dbReference type="ChEBI" id="CHEBI:29105"/>
    </cofactor>
</comment>
<evidence type="ECO:0000256" key="4">
    <source>
        <dbReference type="ARBA" id="ARBA00023002"/>
    </source>
</evidence>
<evidence type="ECO:0000256" key="5">
    <source>
        <dbReference type="ARBA" id="ARBA00023027"/>
    </source>
</evidence>
<evidence type="ECO:0000256" key="6">
    <source>
        <dbReference type="RuleBase" id="RU361277"/>
    </source>
</evidence>
<dbReference type="RefSeq" id="WP_039290373.1">
    <property type="nucleotide sequence ID" value="NZ_JTDI01000011.1"/>
</dbReference>
<dbReference type="InterPro" id="IPR036291">
    <property type="entry name" value="NAD(P)-bd_dom_sf"/>
</dbReference>
<dbReference type="CDD" id="cd08279">
    <property type="entry name" value="Zn_ADH_class_III"/>
    <property type="match status" value="1"/>
</dbReference>
<dbReference type="EMBL" id="JTDI01000011">
    <property type="protein sequence ID" value="KHK88955.1"/>
    <property type="molecule type" value="Genomic_DNA"/>
</dbReference>
<dbReference type="PANTHER" id="PTHR43880">
    <property type="entry name" value="ALCOHOL DEHYDROGENASE"/>
    <property type="match status" value="1"/>
</dbReference>
<dbReference type="SUPFAM" id="SSF50129">
    <property type="entry name" value="GroES-like"/>
    <property type="match status" value="2"/>
</dbReference>
<keyword evidence="4" id="KW-0560">Oxidoreductase</keyword>
<comment type="caution">
    <text evidence="8">The sequence shown here is derived from an EMBL/GenBank/DDBJ whole genome shotgun (WGS) entry which is preliminary data.</text>
</comment>
<evidence type="ECO:0000256" key="3">
    <source>
        <dbReference type="ARBA" id="ARBA00022833"/>
    </source>
</evidence>
<dbReference type="Gene3D" id="3.90.180.10">
    <property type="entry name" value="Medium-chain alcohol dehydrogenases, catalytic domain"/>
    <property type="match status" value="1"/>
</dbReference>
<evidence type="ECO:0000259" key="7">
    <source>
        <dbReference type="SMART" id="SM00829"/>
    </source>
</evidence>